<dbReference type="RefSeq" id="WP_039315820.1">
    <property type="nucleotide sequence ID" value="NZ_JQOD01000002.1"/>
</dbReference>
<protein>
    <submittedName>
        <fullName evidence="3">Metallophosphoesterase</fullName>
    </submittedName>
</protein>
<dbReference type="EMBL" id="JQOD01000002">
    <property type="protein sequence ID" value="KGA33751.1"/>
    <property type="molecule type" value="Genomic_DNA"/>
</dbReference>
<dbReference type="CDD" id="cd07385">
    <property type="entry name" value="MPP_YkuE_C"/>
    <property type="match status" value="1"/>
</dbReference>
<dbReference type="OrthoDB" id="9780884at2"/>
<dbReference type="InterPro" id="IPR029052">
    <property type="entry name" value="Metallo-depent_PP-like"/>
</dbReference>
<feature type="transmembrane region" description="Helical" evidence="1">
    <location>
        <begin position="149"/>
        <end position="168"/>
    </location>
</feature>
<evidence type="ECO:0000313" key="3">
    <source>
        <dbReference type="EMBL" id="KGA33751.1"/>
    </source>
</evidence>
<feature type="transmembrane region" description="Helical" evidence="1">
    <location>
        <begin position="104"/>
        <end position="137"/>
    </location>
</feature>
<keyword evidence="1" id="KW-1133">Transmembrane helix</keyword>
<dbReference type="InterPro" id="IPR004843">
    <property type="entry name" value="Calcineurin-like_PHP"/>
</dbReference>
<keyword evidence="1" id="KW-0812">Transmembrane</keyword>
<dbReference type="SUPFAM" id="SSF56300">
    <property type="entry name" value="Metallo-dependent phosphatases"/>
    <property type="match status" value="1"/>
</dbReference>
<organism evidence="3 4">
    <name type="scientific">Pectobacterium brasiliense</name>
    <dbReference type="NCBI Taxonomy" id="180957"/>
    <lineage>
        <taxon>Bacteria</taxon>
        <taxon>Pseudomonadati</taxon>
        <taxon>Pseudomonadota</taxon>
        <taxon>Gammaproteobacteria</taxon>
        <taxon>Enterobacterales</taxon>
        <taxon>Pectobacteriaceae</taxon>
        <taxon>Pectobacterium</taxon>
    </lineage>
</organism>
<dbReference type="Pfam" id="PF00149">
    <property type="entry name" value="Metallophos"/>
    <property type="match status" value="1"/>
</dbReference>
<evidence type="ECO:0000256" key="1">
    <source>
        <dbReference type="SAM" id="Phobius"/>
    </source>
</evidence>
<dbReference type="GO" id="GO:0016787">
    <property type="term" value="F:hydrolase activity"/>
    <property type="evidence" value="ECO:0007669"/>
    <property type="project" value="InterPro"/>
</dbReference>
<dbReference type="AlphaFoldDB" id="A0A0M2F1Q8"/>
<reference evidence="3 4" key="1">
    <citation type="submission" date="2014-08" db="EMBL/GenBank/DDBJ databases">
        <title>Genome sequences of NCPPB Pectobacterium isolates.</title>
        <authorList>
            <person name="Glover R.H."/>
            <person name="Sapp M."/>
            <person name="Elphinstone J."/>
        </authorList>
    </citation>
    <scope>NUCLEOTIDE SEQUENCE [LARGE SCALE GENOMIC DNA]</scope>
    <source>
        <strain evidence="3 4">LMG 21372</strain>
    </source>
</reference>
<dbReference type="Gene3D" id="3.60.21.10">
    <property type="match status" value="1"/>
</dbReference>
<sequence length="421" mass="46207">MELRHVNLHLLATQHLYCVDLPCVSHGVKFTRYYTDIPNKERKIAVFHAITGFIALYVIWRLVWRLRVGMPVKRMLAVLVLLASQHHLITRTFFGTMASPEVPAFVLMFLGWAFGALLISAFLLLAVDLLGVVGRLLSRSVGNVLLNNMTLRGGIAVVAMGLAAIGVWEAVRVPEVRTVEVELKQLPPALDGFRLVQLTDLHASRLLQRPWMEAVVAKTNALKPDLTVITGDLADGTVNARHDDMEPLRNLTAPHGVFAIVGNHEYYVEYTQWVQRLNALGLRLLLNEHVSIGRDNAAFVLAGITDRTAADFQQLLPDTGAALNGIAPDTAVVLLSHRPTGAKENARAGADLQLSGHTHGGQVLGMHWVTQLANEGYVSGSYDVDGMHLYVSNGAGLWNGFPVRLGKRAEITQFILRSPSL</sequence>
<evidence type="ECO:0000313" key="4">
    <source>
        <dbReference type="Proteomes" id="UP000029435"/>
    </source>
</evidence>
<name>A0A0M2F1Q8_9GAMM</name>
<dbReference type="PANTHER" id="PTHR31302:SF0">
    <property type="entry name" value="TRANSMEMBRANE PROTEIN WITH METALLOPHOSPHOESTERASE DOMAIN"/>
    <property type="match status" value="1"/>
</dbReference>
<dbReference type="Proteomes" id="UP000029435">
    <property type="component" value="Unassembled WGS sequence"/>
</dbReference>
<dbReference type="InterPro" id="IPR051158">
    <property type="entry name" value="Metallophosphoesterase_sf"/>
</dbReference>
<comment type="caution">
    <text evidence="3">The sequence shown here is derived from an EMBL/GenBank/DDBJ whole genome shotgun (WGS) entry which is preliminary data.</text>
</comment>
<feature type="transmembrane region" description="Helical" evidence="1">
    <location>
        <begin position="76"/>
        <end position="98"/>
    </location>
</feature>
<accession>A0A0M2F1Q8</accession>
<gene>
    <name evidence="3" type="ORF">KU74_09685</name>
</gene>
<feature type="transmembrane region" description="Helical" evidence="1">
    <location>
        <begin position="44"/>
        <end position="64"/>
    </location>
</feature>
<dbReference type="PANTHER" id="PTHR31302">
    <property type="entry name" value="TRANSMEMBRANE PROTEIN WITH METALLOPHOSPHOESTERASE DOMAIN-RELATED"/>
    <property type="match status" value="1"/>
</dbReference>
<proteinExistence type="predicted"/>
<feature type="domain" description="Calcineurin-like phosphoesterase" evidence="2">
    <location>
        <begin position="193"/>
        <end position="360"/>
    </location>
</feature>
<evidence type="ECO:0000259" key="2">
    <source>
        <dbReference type="Pfam" id="PF00149"/>
    </source>
</evidence>
<keyword evidence="1" id="KW-0472">Membrane</keyword>